<dbReference type="EMBL" id="BTFW01000001">
    <property type="protein sequence ID" value="GMM60748.1"/>
    <property type="molecule type" value="Genomic_DNA"/>
</dbReference>
<evidence type="ECO:0000256" key="2">
    <source>
        <dbReference type="ARBA" id="ARBA00012438"/>
    </source>
</evidence>
<evidence type="ECO:0000256" key="5">
    <source>
        <dbReference type="ARBA" id="ARBA00022606"/>
    </source>
</evidence>
<keyword evidence="11" id="KW-0902">Two-component regulatory system</keyword>
<comment type="caution">
    <text evidence="14">The sequence shown here is derived from an EMBL/GenBank/DDBJ whole genome shotgun (WGS) entry which is preliminary data.</text>
</comment>
<dbReference type="InterPro" id="IPR013515">
    <property type="entry name" value="Phytochrome_cen-reg"/>
</dbReference>
<evidence type="ECO:0000256" key="12">
    <source>
        <dbReference type="ARBA" id="ARBA00023170"/>
    </source>
</evidence>
<keyword evidence="12" id="KW-0675">Receptor</keyword>
<evidence type="ECO:0000256" key="10">
    <source>
        <dbReference type="ARBA" id="ARBA00022991"/>
    </source>
</evidence>
<dbReference type="Gene3D" id="3.30.450.270">
    <property type="match status" value="1"/>
</dbReference>
<evidence type="ECO:0000256" key="7">
    <source>
        <dbReference type="ARBA" id="ARBA00022741"/>
    </source>
</evidence>
<dbReference type="PRINTS" id="PR01033">
    <property type="entry name" value="PHYTOCHROME"/>
</dbReference>
<keyword evidence="8" id="KW-0418">Kinase</keyword>
<comment type="catalytic activity">
    <reaction evidence="1">
        <text>ATP + protein L-histidine = ADP + protein N-phospho-L-histidine.</text>
        <dbReference type="EC" id="2.7.13.3"/>
    </reaction>
</comment>
<keyword evidence="4" id="KW-0597">Phosphoprotein</keyword>
<organism evidence="14 15">
    <name type="scientific">Novosphingobium pituita</name>
    <dbReference type="NCBI Taxonomy" id="3056842"/>
    <lineage>
        <taxon>Bacteria</taxon>
        <taxon>Pseudomonadati</taxon>
        <taxon>Pseudomonadota</taxon>
        <taxon>Alphaproteobacteria</taxon>
        <taxon>Sphingomonadales</taxon>
        <taxon>Sphingomonadaceae</taxon>
        <taxon>Novosphingobium</taxon>
    </lineage>
</organism>
<dbReference type="InterPro" id="IPR043150">
    <property type="entry name" value="Phytochrome_PHY_sf"/>
</dbReference>
<name>A0ABQ6P671_9SPHN</name>
<dbReference type="PROSITE" id="PS50046">
    <property type="entry name" value="PHYTOCHROME_2"/>
    <property type="match status" value="1"/>
</dbReference>
<dbReference type="SUPFAM" id="SSF55781">
    <property type="entry name" value="GAF domain-like"/>
    <property type="match status" value="2"/>
</dbReference>
<dbReference type="PANTHER" id="PTHR43065">
    <property type="entry name" value="SENSOR HISTIDINE KINASE"/>
    <property type="match status" value="1"/>
</dbReference>
<keyword evidence="6" id="KW-0808">Transferase</keyword>
<sequence>MSNCDREPIHILGNVQPFGFLVATTPDWMIARVSENLQGFTGAAPEAALGMPLNHLFAREAIHTIRNRLTGLRGPDAVERILGLALLGDARLFDVAVHFAGREIVIEAEPAAVEPIEAVSVVRGMIARLQHVDDLSAFLREGARQVRAITGFDRVMVYRFDAQESGEVVAEAVRHGVESFLGLHYPASDIPAQARQLYLRNTFRVIADVGAVPVPLVPGRDPAGQVLDQSLCVLRAVSPIHIEYLRNMGVRASLSISIVVGGKLWGLFACHHYAPRLPTMAARGAAELFGQMFSLMLEAREHAQARDYEARGRAVTDRLLATVAQDNDLLDDPQWLADVIGDAIPADGIGIFMRGQLSLVGLTPSAAQFEAIVRMLNRVSSGQVFATESIQTLVPEAAGHADVAAGMLAIPLSREPRDYVVLFRAERLREVRWGGKPEKDMVYGPNGPRLTPRKSFEAWSELVKGTCLSFTPAQRRVAEALRVGMLEVLVRLAETAGAERARASERQEVLIAELNHRVRNILSLIRGLIAQTRDGAQDVATFIATLDDRIRSLARAHDQITADRWGPAPLLELIEVEASAYLRDRSHRIVARGENVLLYPVAM</sequence>
<dbReference type="Pfam" id="PF01590">
    <property type="entry name" value="GAF"/>
    <property type="match status" value="1"/>
</dbReference>
<dbReference type="Gene3D" id="3.30.450.40">
    <property type="match status" value="1"/>
</dbReference>
<feature type="domain" description="Phytochrome chromophore attachment site" evidence="13">
    <location>
        <begin position="134"/>
        <end position="291"/>
    </location>
</feature>
<dbReference type="InterPro" id="IPR003018">
    <property type="entry name" value="GAF"/>
</dbReference>
<keyword evidence="10" id="KW-0157">Chromophore</keyword>
<reference evidence="14 15" key="1">
    <citation type="submission" date="2023-06" db="EMBL/GenBank/DDBJ databases">
        <title>Draft genome sequence of Novosphingobium sp. strain IK01.</title>
        <authorList>
            <person name="Hatamoto M."/>
            <person name="Ikarashi T."/>
            <person name="Yamaguchi T."/>
        </authorList>
    </citation>
    <scope>NUCLEOTIDE SEQUENCE [LARGE SCALE GENOMIC DNA]</scope>
    <source>
        <strain evidence="14 15">IK01</strain>
    </source>
</reference>
<dbReference type="InterPro" id="IPR035965">
    <property type="entry name" value="PAS-like_dom_sf"/>
</dbReference>
<dbReference type="SMART" id="SM00065">
    <property type="entry name" value="GAF"/>
    <property type="match status" value="1"/>
</dbReference>
<evidence type="ECO:0000256" key="1">
    <source>
        <dbReference type="ARBA" id="ARBA00000085"/>
    </source>
</evidence>
<gene>
    <name evidence="14" type="ORF">NUTIK01_15250</name>
</gene>
<dbReference type="Gene3D" id="3.30.450.20">
    <property type="entry name" value="PAS domain"/>
    <property type="match status" value="1"/>
</dbReference>
<dbReference type="SUPFAM" id="SSF55785">
    <property type="entry name" value="PYP-like sensor domain (PAS domain)"/>
    <property type="match status" value="1"/>
</dbReference>
<dbReference type="Proteomes" id="UP001187221">
    <property type="component" value="Unassembled WGS sequence"/>
</dbReference>
<evidence type="ECO:0000256" key="6">
    <source>
        <dbReference type="ARBA" id="ARBA00022679"/>
    </source>
</evidence>
<evidence type="ECO:0000256" key="9">
    <source>
        <dbReference type="ARBA" id="ARBA00022840"/>
    </source>
</evidence>
<dbReference type="Pfam" id="PF08446">
    <property type="entry name" value="PAS_2"/>
    <property type="match status" value="1"/>
</dbReference>
<evidence type="ECO:0000313" key="15">
    <source>
        <dbReference type="Proteomes" id="UP001187221"/>
    </source>
</evidence>
<keyword evidence="15" id="KW-1185">Reference proteome</keyword>
<evidence type="ECO:0000313" key="14">
    <source>
        <dbReference type="EMBL" id="GMM60748.1"/>
    </source>
</evidence>
<dbReference type="InterPro" id="IPR011102">
    <property type="entry name" value="Sig_transdc_His_kinase_HWE"/>
</dbReference>
<evidence type="ECO:0000256" key="8">
    <source>
        <dbReference type="ARBA" id="ARBA00022777"/>
    </source>
</evidence>
<dbReference type="PANTHER" id="PTHR43065:SF10">
    <property type="entry name" value="PEROXIDE STRESS-ACTIVATED HISTIDINE KINASE MAK3"/>
    <property type="match status" value="1"/>
</dbReference>
<keyword evidence="9" id="KW-0067">ATP-binding</keyword>
<dbReference type="InterPro" id="IPR001294">
    <property type="entry name" value="Phytochrome"/>
</dbReference>
<keyword evidence="3" id="KW-0600">Photoreceptor protein</keyword>
<evidence type="ECO:0000256" key="11">
    <source>
        <dbReference type="ARBA" id="ARBA00023012"/>
    </source>
</evidence>
<accession>A0ABQ6P671</accession>
<dbReference type="InterPro" id="IPR013654">
    <property type="entry name" value="PAS_2"/>
</dbReference>
<proteinExistence type="predicted"/>
<dbReference type="EC" id="2.7.13.3" evidence="2"/>
<dbReference type="Pfam" id="PF07536">
    <property type="entry name" value="HWE_HK"/>
    <property type="match status" value="1"/>
</dbReference>
<evidence type="ECO:0000259" key="13">
    <source>
        <dbReference type="PROSITE" id="PS50046"/>
    </source>
</evidence>
<evidence type="ECO:0000256" key="4">
    <source>
        <dbReference type="ARBA" id="ARBA00022553"/>
    </source>
</evidence>
<keyword evidence="5" id="KW-0716">Sensory transduction</keyword>
<evidence type="ECO:0000256" key="3">
    <source>
        <dbReference type="ARBA" id="ARBA00022543"/>
    </source>
</evidence>
<dbReference type="InterPro" id="IPR016132">
    <property type="entry name" value="Phyto_chromo_attachment"/>
</dbReference>
<protein>
    <recommendedName>
        <fullName evidence="2">histidine kinase</fullName>
        <ecNumber evidence="2">2.7.13.3</ecNumber>
    </recommendedName>
</protein>
<dbReference type="Pfam" id="PF00360">
    <property type="entry name" value="PHY"/>
    <property type="match status" value="1"/>
</dbReference>
<dbReference type="InterPro" id="IPR029016">
    <property type="entry name" value="GAF-like_dom_sf"/>
</dbReference>
<dbReference type="SMART" id="SM00911">
    <property type="entry name" value="HWE_HK"/>
    <property type="match status" value="1"/>
</dbReference>
<keyword evidence="7" id="KW-0547">Nucleotide-binding</keyword>